<evidence type="ECO:0000256" key="3">
    <source>
        <dbReference type="ARBA" id="ARBA00023242"/>
    </source>
</evidence>
<dbReference type="GeneID" id="62205784"/>
<feature type="region of interest" description="Disordered" evidence="4">
    <location>
        <begin position="1"/>
        <end position="72"/>
    </location>
</feature>
<comment type="caution">
    <text evidence="6">The sequence shown here is derived from an EMBL/GenBank/DDBJ whole genome shotgun (WGS) entry which is preliminary data.</text>
</comment>
<keyword evidence="3" id="KW-0539">Nucleus</keyword>
<evidence type="ECO:0000313" key="7">
    <source>
        <dbReference type="Proteomes" id="UP000596902"/>
    </source>
</evidence>
<feature type="domain" description="Xylanolytic transcriptional activator regulatory" evidence="5">
    <location>
        <begin position="540"/>
        <end position="605"/>
    </location>
</feature>
<evidence type="ECO:0000259" key="5">
    <source>
        <dbReference type="SMART" id="SM00906"/>
    </source>
</evidence>
<organism evidence="6 7">
    <name type="scientific">Alternaria burnsii</name>
    <dbReference type="NCBI Taxonomy" id="1187904"/>
    <lineage>
        <taxon>Eukaryota</taxon>
        <taxon>Fungi</taxon>
        <taxon>Dikarya</taxon>
        <taxon>Ascomycota</taxon>
        <taxon>Pezizomycotina</taxon>
        <taxon>Dothideomycetes</taxon>
        <taxon>Pleosporomycetidae</taxon>
        <taxon>Pleosporales</taxon>
        <taxon>Pleosporineae</taxon>
        <taxon>Pleosporaceae</taxon>
        <taxon>Alternaria</taxon>
        <taxon>Alternaria sect. Alternaria</taxon>
    </lineage>
</organism>
<sequence length="886" mass="98586">MALESPQPLSRKKSLFRRFSRRDRGDAPPSPFLMNEGLRSYSPSLQSPNPQSPRRLQHRPSHAPSYFLTPPPSPANKSTVIAIDASKPQQPKMVAHIQRIELPSDRHARSEITPPPSPEPRRRVLPSALPTMPFPGKPLITSWNIFLPPSQIYSLYLGYAPKDMDDKWYIYSEGPDQTGKLKVHFHRSWTGLKVAELFVVMDTKGEGAGKIVGIKWNGGEEMNWMSEEEAKYMIRTACRWQLAVDLENPSLDLLGLIADLQRVDATRATFVGFGVLENSRANDAPNPHGNATLEMGFKIAAPEEAAEIIGQLDHGVPGRSTAPTFLSVSMELDQAGANDGRLLVDPCGTPRFFGETSGATFLDYLKQFMLTLVPLTFQPESADGSSFVASIGTYQTYDSRPIPNPSVDPLWLPDQEDMALMLAQLRAYIQDGNGEFLSGGIYWWGDLSKLPTSAAPSMSAMTTEDTHRRLAFYHVCFALATSVDHATFHRSDQHAGGAFFKRARKLLGNPLDTVRFTLDDVPVLTLMGFYLIELNRRDSAYVYVSLAIHIAIIHGAFRSCNDEASKRTFWTLYILDRWLSVLMGRPPTLLDEAIRLPLPSDVPSMPPCAGLRAHVELSRISGFIVCETFKIAPRHYQRGYSTLHVDKALELLEDWKLQLPSVLAVHIDADPAVLSLHLASNQLIVLATRPIILAAVKQAVAECYMNGHWSVQQHAHSKYIQACSEAAQRNLSSAQRLRSMRKLLQAGLHFVFNAAVILILDRILHSSSTEASPALLNTAVYASEIDFAMRTFEEESRTGTNYPRDCYKVLQDLKALVDRYLSHGHRHFEQGTDPGLVISTPGPQYSAQRGPEIQGSPSNMTAGTVYQELQTWMQSDGLKLHNSLLI</sequence>
<dbReference type="InterPro" id="IPR051127">
    <property type="entry name" value="Fungal_SecMet_Regulators"/>
</dbReference>
<dbReference type="GO" id="GO:0006351">
    <property type="term" value="P:DNA-templated transcription"/>
    <property type="evidence" value="ECO:0007669"/>
    <property type="project" value="InterPro"/>
</dbReference>
<dbReference type="GO" id="GO:0003677">
    <property type="term" value="F:DNA binding"/>
    <property type="evidence" value="ECO:0007669"/>
    <property type="project" value="InterPro"/>
</dbReference>
<dbReference type="Proteomes" id="UP000596902">
    <property type="component" value="Unassembled WGS sequence"/>
</dbReference>
<evidence type="ECO:0000256" key="2">
    <source>
        <dbReference type="ARBA" id="ARBA00023163"/>
    </source>
</evidence>
<reference evidence="6" key="2">
    <citation type="submission" date="2020-08" db="EMBL/GenBank/DDBJ databases">
        <title>Draft Genome Sequence of Cumin Blight Pathogen Alternaria burnsii.</title>
        <authorList>
            <person name="Feng Z."/>
        </authorList>
    </citation>
    <scope>NUCLEOTIDE SEQUENCE</scope>
    <source>
        <strain evidence="6">CBS107.38</strain>
    </source>
</reference>
<keyword evidence="7" id="KW-1185">Reference proteome</keyword>
<protein>
    <submittedName>
        <fullName evidence="6">Fungal specific transcription factor domain-containing protein</fullName>
    </submittedName>
</protein>
<dbReference type="GO" id="GO:0008270">
    <property type="term" value="F:zinc ion binding"/>
    <property type="evidence" value="ECO:0007669"/>
    <property type="project" value="InterPro"/>
</dbReference>
<feature type="region of interest" description="Disordered" evidence="4">
    <location>
        <begin position="105"/>
        <end position="124"/>
    </location>
</feature>
<dbReference type="PANTHER" id="PTHR47424">
    <property type="entry name" value="REGULATORY PROTEIN GAL4"/>
    <property type="match status" value="1"/>
</dbReference>
<dbReference type="Pfam" id="PF04082">
    <property type="entry name" value="Fungal_trans"/>
    <property type="match status" value="1"/>
</dbReference>
<name>A0A8H7B0A5_9PLEO</name>
<keyword evidence="2" id="KW-0804">Transcription</keyword>
<dbReference type="EMBL" id="JAAABM010000010">
    <property type="protein sequence ID" value="KAF7674799.1"/>
    <property type="molecule type" value="Genomic_DNA"/>
</dbReference>
<evidence type="ECO:0000256" key="4">
    <source>
        <dbReference type="SAM" id="MobiDB-lite"/>
    </source>
</evidence>
<reference evidence="6" key="1">
    <citation type="submission" date="2020-01" db="EMBL/GenBank/DDBJ databases">
        <authorList>
            <person name="Feng Z.H.Z."/>
        </authorList>
    </citation>
    <scope>NUCLEOTIDE SEQUENCE</scope>
    <source>
        <strain evidence="6">CBS107.38</strain>
    </source>
</reference>
<accession>A0A8H7B0A5</accession>
<feature type="compositionally biased region" description="Basic residues" evidence="4">
    <location>
        <begin position="10"/>
        <end position="21"/>
    </location>
</feature>
<dbReference type="RefSeq" id="XP_038785094.1">
    <property type="nucleotide sequence ID" value="XM_038932606.1"/>
</dbReference>
<gene>
    <name evidence="6" type="ORF">GT037_007559</name>
</gene>
<dbReference type="SMART" id="SM00906">
    <property type="entry name" value="Fungal_trans"/>
    <property type="match status" value="1"/>
</dbReference>
<feature type="compositionally biased region" description="Low complexity" evidence="4">
    <location>
        <begin position="40"/>
        <end position="53"/>
    </location>
</feature>
<dbReference type="InterPro" id="IPR007219">
    <property type="entry name" value="XnlR_reg_dom"/>
</dbReference>
<dbReference type="PANTHER" id="PTHR47424:SF6">
    <property type="entry name" value="PROLINE UTILIZATION TRANS-ACTIVATOR"/>
    <property type="match status" value="1"/>
</dbReference>
<dbReference type="AlphaFoldDB" id="A0A8H7B0A5"/>
<evidence type="ECO:0000256" key="1">
    <source>
        <dbReference type="ARBA" id="ARBA00023015"/>
    </source>
</evidence>
<proteinExistence type="predicted"/>
<keyword evidence="1" id="KW-0805">Transcription regulation</keyword>
<evidence type="ECO:0000313" key="6">
    <source>
        <dbReference type="EMBL" id="KAF7674799.1"/>
    </source>
</evidence>
<dbReference type="CDD" id="cd12148">
    <property type="entry name" value="fungal_TF_MHR"/>
    <property type="match status" value="1"/>
</dbReference>